<reference evidence="2" key="1">
    <citation type="journal article" date="2019" name="Curr. Biol.">
        <title>Genome Sequence of Striga asiatica Provides Insight into the Evolution of Plant Parasitism.</title>
        <authorList>
            <person name="Yoshida S."/>
            <person name="Kim S."/>
            <person name="Wafula E.K."/>
            <person name="Tanskanen J."/>
            <person name="Kim Y.M."/>
            <person name="Honaas L."/>
            <person name="Yang Z."/>
            <person name="Spallek T."/>
            <person name="Conn C.E."/>
            <person name="Ichihashi Y."/>
            <person name="Cheong K."/>
            <person name="Cui S."/>
            <person name="Der J.P."/>
            <person name="Gundlach H."/>
            <person name="Jiao Y."/>
            <person name="Hori C."/>
            <person name="Ishida J.K."/>
            <person name="Kasahara H."/>
            <person name="Kiba T."/>
            <person name="Kim M.S."/>
            <person name="Koo N."/>
            <person name="Laohavisit A."/>
            <person name="Lee Y.H."/>
            <person name="Lumba S."/>
            <person name="McCourt P."/>
            <person name="Mortimer J.C."/>
            <person name="Mutuku J.M."/>
            <person name="Nomura T."/>
            <person name="Sasaki-Sekimoto Y."/>
            <person name="Seto Y."/>
            <person name="Wang Y."/>
            <person name="Wakatake T."/>
            <person name="Sakakibara H."/>
            <person name="Demura T."/>
            <person name="Yamaguchi S."/>
            <person name="Yoneyama K."/>
            <person name="Manabe R.I."/>
            <person name="Nelson D.C."/>
            <person name="Schulman A.H."/>
            <person name="Timko M.P."/>
            <person name="dePamphilis C.W."/>
            <person name="Choi D."/>
            <person name="Shirasu K."/>
        </authorList>
    </citation>
    <scope>NUCLEOTIDE SEQUENCE [LARGE SCALE GENOMIC DNA]</scope>
    <source>
        <strain evidence="2">cv. UVA1</strain>
    </source>
</reference>
<gene>
    <name evidence="1" type="ORF">STAS_09877</name>
</gene>
<keyword evidence="2" id="KW-1185">Reference proteome</keyword>
<proteinExistence type="predicted"/>
<protein>
    <submittedName>
        <fullName evidence="1">NADH dehydrogenase 1 beta subcomplex subunit 9</fullName>
    </submittedName>
</protein>
<evidence type="ECO:0000313" key="2">
    <source>
        <dbReference type="Proteomes" id="UP000325081"/>
    </source>
</evidence>
<organism evidence="1 2">
    <name type="scientific">Striga asiatica</name>
    <name type="common">Asiatic witchweed</name>
    <name type="synonym">Buchnera asiatica</name>
    <dbReference type="NCBI Taxonomy" id="4170"/>
    <lineage>
        <taxon>Eukaryota</taxon>
        <taxon>Viridiplantae</taxon>
        <taxon>Streptophyta</taxon>
        <taxon>Embryophyta</taxon>
        <taxon>Tracheophyta</taxon>
        <taxon>Spermatophyta</taxon>
        <taxon>Magnoliopsida</taxon>
        <taxon>eudicotyledons</taxon>
        <taxon>Gunneridae</taxon>
        <taxon>Pentapetalae</taxon>
        <taxon>asterids</taxon>
        <taxon>lamiids</taxon>
        <taxon>Lamiales</taxon>
        <taxon>Orobanchaceae</taxon>
        <taxon>Buchnereae</taxon>
        <taxon>Striga</taxon>
    </lineage>
</organism>
<accession>A0A5A7PMC3</accession>
<dbReference type="Proteomes" id="UP000325081">
    <property type="component" value="Unassembled WGS sequence"/>
</dbReference>
<comment type="caution">
    <text evidence="1">The sequence shown here is derived from an EMBL/GenBank/DDBJ whole genome shotgun (WGS) entry which is preliminary data.</text>
</comment>
<evidence type="ECO:0000313" key="1">
    <source>
        <dbReference type="EMBL" id="GER33722.1"/>
    </source>
</evidence>
<name>A0A5A7PMC3_STRAF</name>
<dbReference type="EMBL" id="BKCP01004783">
    <property type="protein sequence ID" value="GER33722.1"/>
    <property type="molecule type" value="Genomic_DNA"/>
</dbReference>
<sequence length="194" mass="21639">MKQRQEYAHKCSNKRVIVQPFILLTSSDSSFSSTFSSFLVSATAGAAALPDADEATATAPPPAVQIYPDKFFDFKFYWRTPGPQPPADPGWRPGKGPNDFTILDPIRPELVSGGGRLAVAKEYRVTNVVTVELPREVECPRVEVGRFASMVNMLDSSNFIIKLQRECSNITHSVHIRHARFEERISLNKDKNVT</sequence>
<dbReference type="AlphaFoldDB" id="A0A5A7PMC3"/>